<evidence type="ECO:0000259" key="1">
    <source>
        <dbReference type="Pfam" id="PF00931"/>
    </source>
</evidence>
<dbReference type="GO" id="GO:0043531">
    <property type="term" value="F:ADP binding"/>
    <property type="evidence" value="ECO:0007669"/>
    <property type="project" value="InterPro"/>
</dbReference>
<dbReference type="AlphaFoldDB" id="A0AA39PSR5"/>
<evidence type="ECO:0000313" key="2">
    <source>
        <dbReference type="EMBL" id="KAK0489858.1"/>
    </source>
</evidence>
<dbReference type="PANTHER" id="PTHR35205">
    <property type="entry name" value="NB-ARC AND TPR DOMAIN PROTEIN"/>
    <property type="match status" value="1"/>
</dbReference>
<keyword evidence="2" id="KW-0378">Hydrolase</keyword>
<dbReference type="Pfam" id="PF00931">
    <property type="entry name" value="NB-ARC"/>
    <property type="match status" value="1"/>
</dbReference>
<dbReference type="PANTHER" id="PTHR35205:SF1">
    <property type="entry name" value="ZU5 DOMAIN-CONTAINING PROTEIN"/>
    <property type="match status" value="1"/>
</dbReference>
<dbReference type="GO" id="GO:0016787">
    <property type="term" value="F:hydrolase activity"/>
    <property type="evidence" value="ECO:0007669"/>
    <property type="project" value="UniProtKB-KW"/>
</dbReference>
<sequence length="179" mass="19876">LYGMGGIGKSQIALKFAQNKQQSEYFSVIFWIDATSEGTIVQSLKNIQVKYNHILKDSSVSSANNETAVLDWISQYNQQEWLLIYDNADHDNISLLKKYIPTGECGNILITSCNPYFARVTDNVKEAVSEMCVTEALELFFKASDLQNSNINICEHAKAIVTRLGFIPLAIDLAGSSIA</sequence>
<dbReference type="Gene3D" id="3.40.50.300">
    <property type="entry name" value="P-loop containing nucleotide triphosphate hydrolases"/>
    <property type="match status" value="1"/>
</dbReference>
<organism evidence="2 3">
    <name type="scientific">Armillaria luteobubalina</name>
    <dbReference type="NCBI Taxonomy" id="153913"/>
    <lineage>
        <taxon>Eukaryota</taxon>
        <taxon>Fungi</taxon>
        <taxon>Dikarya</taxon>
        <taxon>Basidiomycota</taxon>
        <taxon>Agaricomycotina</taxon>
        <taxon>Agaricomycetes</taxon>
        <taxon>Agaricomycetidae</taxon>
        <taxon>Agaricales</taxon>
        <taxon>Marasmiineae</taxon>
        <taxon>Physalacriaceae</taxon>
        <taxon>Armillaria</taxon>
    </lineage>
</organism>
<evidence type="ECO:0000313" key="3">
    <source>
        <dbReference type="Proteomes" id="UP001175228"/>
    </source>
</evidence>
<gene>
    <name evidence="2" type="ORF">EDD18DRAFT_1032395</name>
</gene>
<feature type="non-terminal residue" evidence="2">
    <location>
        <position position="179"/>
    </location>
</feature>
<feature type="domain" description="NB-ARC" evidence="1">
    <location>
        <begin position="1"/>
        <end position="115"/>
    </location>
</feature>
<comment type="caution">
    <text evidence="2">The sequence shown here is derived from an EMBL/GenBank/DDBJ whole genome shotgun (WGS) entry which is preliminary data.</text>
</comment>
<dbReference type="InterPro" id="IPR027417">
    <property type="entry name" value="P-loop_NTPase"/>
</dbReference>
<proteinExistence type="predicted"/>
<dbReference type="EMBL" id="JAUEPU010000036">
    <property type="protein sequence ID" value="KAK0489858.1"/>
    <property type="molecule type" value="Genomic_DNA"/>
</dbReference>
<dbReference type="InterPro" id="IPR002182">
    <property type="entry name" value="NB-ARC"/>
</dbReference>
<keyword evidence="3" id="KW-1185">Reference proteome</keyword>
<name>A0AA39PSR5_9AGAR</name>
<protein>
    <submittedName>
        <fullName evidence="2">P-loop containing nucleoside triphosphate hydrolase protein</fullName>
    </submittedName>
</protein>
<reference evidence="2" key="1">
    <citation type="submission" date="2023-06" db="EMBL/GenBank/DDBJ databases">
        <authorList>
            <consortium name="Lawrence Berkeley National Laboratory"/>
            <person name="Ahrendt S."/>
            <person name="Sahu N."/>
            <person name="Indic B."/>
            <person name="Wong-Bajracharya J."/>
            <person name="Merenyi Z."/>
            <person name="Ke H.-M."/>
            <person name="Monk M."/>
            <person name="Kocsube S."/>
            <person name="Drula E."/>
            <person name="Lipzen A."/>
            <person name="Balint B."/>
            <person name="Henrissat B."/>
            <person name="Andreopoulos B."/>
            <person name="Martin F.M."/>
            <person name="Harder C.B."/>
            <person name="Rigling D."/>
            <person name="Ford K.L."/>
            <person name="Foster G.D."/>
            <person name="Pangilinan J."/>
            <person name="Papanicolaou A."/>
            <person name="Barry K."/>
            <person name="LaButti K."/>
            <person name="Viragh M."/>
            <person name="Koriabine M."/>
            <person name="Yan M."/>
            <person name="Riley R."/>
            <person name="Champramary S."/>
            <person name="Plett K.L."/>
            <person name="Tsai I.J."/>
            <person name="Slot J."/>
            <person name="Sipos G."/>
            <person name="Plett J."/>
            <person name="Nagy L.G."/>
            <person name="Grigoriev I.V."/>
        </authorList>
    </citation>
    <scope>NUCLEOTIDE SEQUENCE</scope>
    <source>
        <strain evidence="2">HWK02</strain>
    </source>
</reference>
<accession>A0AA39PSR5</accession>
<feature type="non-terminal residue" evidence="2">
    <location>
        <position position="1"/>
    </location>
</feature>
<dbReference type="SUPFAM" id="SSF52540">
    <property type="entry name" value="P-loop containing nucleoside triphosphate hydrolases"/>
    <property type="match status" value="1"/>
</dbReference>
<dbReference type="Proteomes" id="UP001175228">
    <property type="component" value="Unassembled WGS sequence"/>
</dbReference>